<dbReference type="AlphaFoldDB" id="A0A415TX33"/>
<evidence type="ECO:0000313" key="1">
    <source>
        <dbReference type="EMBL" id="RHN09779.1"/>
    </source>
</evidence>
<sequence length="71" mass="8324">MNRTALEERENILKIMHDEMENQPMASQKTRDTYSALHDAVEAYVNATQEDAFYWGYMTAMKQYEKTGVVE</sequence>
<name>A0A415TX33_9FIRM</name>
<dbReference type="RefSeq" id="WP_015522379.1">
    <property type="nucleotide sequence ID" value="NZ_QRQN01000006.1"/>
</dbReference>
<protein>
    <submittedName>
        <fullName evidence="1">Uncharacterized protein</fullName>
    </submittedName>
</protein>
<proteinExistence type="predicted"/>
<comment type="caution">
    <text evidence="1">The sequence shown here is derived from an EMBL/GenBank/DDBJ whole genome shotgun (WGS) entry which is preliminary data.</text>
</comment>
<dbReference type="Proteomes" id="UP000283586">
    <property type="component" value="Unassembled WGS sequence"/>
</dbReference>
<organism evidence="1 2">
    <name type="scientific">Roseburia intestinalis</name>
    <dbReference type="NCBI Taxonomy" id="166486"/>
    <lineage>
        <taxon>Bacteria</taxon>
        <taxon>Bacillati</taxon>
        <taxon>Bacillota</taxon>
        <taxon>Clostridia</taxon>
        <taxon>Lachnospirales</taxon>
        <taxon>Lachnospiraceae</taxon>
        <taxon>Roseburia</taxon>
    </lineage>
</organism>
<gene>
    <name evidence="1" type="ORF">DWZ31_06880</name>
</gene>
<accession>A0A415TX33</accession>
<dbReference type="EMBL" id="QRQN01000006">
    <property type="protein sequence ID" value="RHN09779.1"/>
    <property type="molecule type" value="Genomic_DNA"/>
</dbReference>
<reference evidence="1 2" key="1">
    <citation type="submission" date="2018-08" db="EMBL/GenBank/DDBJ databases">
        <title>A genome reference for cultivated species of the human gut microbiota.</title>
        <authorList>
            <person name="Zou Y."/>
            <person name="Xue W."/>
            <person name="Luo G."/>
        </authorList>
    </citation>
    <scope>NUCLEOTIDE SEQUENCE [LARGE SCALE GENOMIC DNA]</scope>
    <source>
        <strain evidence="1 2">AF31-21AC</strain>
    </source>
</reference>
<evidence type="ECO:0000313" key="2">
    <source>
        <dbReference type="Proteomes" id="UP000283586"/>
    </source>
</evidence>